<dbReference type="PANTHER" id="PTHR21180">
    <property type="entry name" value="ENDONUCLEASE/EXONUCLEASE/PHOSPHATASE FAMILY DOMAIN-CONTAINING PROTEIN 1"/>
    <property type="match status" value="1"/>
</dbReference>
<dbReference type="InterPro" id="IPR004509">
    <property type="entry name" value="Competence_ComEA_HhH"/>
</dbReference>
<name>A0A7G9W4H3_ALKCA</name>
<dbReference type="InterPro" id="IPR003583">
    <property type="entry name" value="Hlx-hairpin-Hlx_DNA-bd_motif"/>
</dbReference>
<dbReference type="InterPro" id="IPR051675">
    <property type="entry name" value="Endo/Exo/Phosphatase_dom_1"/>
</dbReference>
<keyword evidence="1" id="KW-0472">Membrane</keyword>
<dbReference type="PANTHER" id="PTHR21180:SF32">
    <property type="entry name" value="ENDONUCLEASE_EXONUCLEASE_PHOSPHATASE FAMILY DOMAIN-CONTAINING PROTEIN 1"/>
    <property type="match status" value="1"/>
</dbReference>
<evidence type="ECO:0000259" key="2">
    <source>
        <dbReference type="SMART" id="SM00278"/>
    </source>
</evidence>
<organism evidence="3 4">
    <name type="scientific">Alkalicella caledoniensis</name>
    <dbReference type="NCBI Taxonomy" id="2731377"/>
    <lineage>
        <taxon>Bacteria</taxon>
        <taxon>Bacillati</taxon>
        <taxon>Bacillota</taxon>
        <taxon>Clostridia</taxon>
        <taxon>Eubacteriales</taxon>
        <taxon>Proteinivoracaceae</taxon>
        <taxon>Alkalicella</taxon>
    </lineage>
</organism>
<sequence>MNFTMDKDKVFIAIIIFLLVILVGGYGFLQSRTSDNLSLITDEEAAGDNKDVENQIEHYIYVHVSGNVKNSGVYKLPQGARVLHAIELAGGSSEEGDIDKLNLAQVVQDGQKIIVPSIHDETTEEQSGLQESNQGMININIATQQQLESLTGIGPAKATAIIQFREQNGPFKSIDDIQKVSGIGSATFSQIKDKIAVN</sequence>
<evidence type="ECO:0000313" key="4">
    <source>
        <dbReference type="Proteomes" id="UP000516160"/>
    </source>
</evidence>
<feature type="domain" description="Helix-hairpin-helix DNA-binding motif class 1" evidence="2">
    <location>
        <begin position="145"/>
        <end position="164"/>
    </location>
</feature>
<dbReference type="Gene3D" id="3.10.560.10">
    <property type="entry name" value="Outer membrane lipoprotein wza domain like"/>
    <property type="match status" value="1"/>
</dbReference>
<dbReference type="InterPro" id="IPR010994">
    <property type="entry name" value="RuvA_2-like"/>
</dbReference>
<accession>A0A7G9W4H3</accession>
<dbReference type="GO" id="GO:0015627">
    <property type="term" value="C:type II protein secretion system complex"/>
    <property type="evidence" value="ECO:0007669"/>
    <property type="project" value="TreeGrafter"/>
</dbReference>
<evidence type="ECO:0000313" key="3">
    <source>
        <dbReference type="EMBL" id="QNO13585.1"/>
    </source>
</evidence>
<dbReference type="SMART" id="SM00278">
    <property type="entry name" value="HhH1"/>
    <property type="match status" value="2"/>
</dbReference>
<dbReference type="RefSeq" id="WP_213167254.1">
    <property type="nucleotide sequence ID" value="NZ_CP058559.1"/>
</dbReference>
<dbReference type="AlphaFoldDB" id="A0A7G9W4H3"/>
<dbReference type="Pfam" id="PF12836">
    <property type="entry name" value="HHH_3"/>
    <property type="match status" value="1"/>
</dbReference>
<protein>
    <submittedName>
        <fullName evidence="3">Helix-hairpin-helix domain-containing protein</fullName>
    </submittedName>
</protein>
<proteinExistence type="predicted"/>
<dbReference type="SUPFAM" id="SSF47781">
    <property type="entry name" value="RuvA domain 2-like"/>
    <property type="match status" value="1"/>
</dbReference>
<dbReference type="GO" id="GO:0003677">
    <property type="term" value="F:DNA binding"/>
    <property type="evidence" value="ECO:0007669"/>
    <property type="project" value="InterPro"/>
</dbReference>
<dbReference type="Gene3D" id="1.10.150.310">
    <property type="entry name" value="Tex RuvX-like domain-like"/>
    <property type="match status" value="1"/>
</dbReference>
<keyword evidence="4" id="KW-1185">Reference proteome</keyword>
<dbReference type="GO" id="GO:0015628">
    <property type="term" value="P:protein secretion by the type II secretion system"/>
    <property type="evidence" value="ECO:0007669"/>
    <property type="project" value="TreeGrafter"/>
</dbReference>
<dbReference type="Proteomes" id="UP000516160">
    <property type="component" value="Chromosome"/>
</dbReference>
<evidence type="ECO:0000256" key="1">
    <source>
        <dbReference type="SAM" id="Phobius"/>
    </source>
</evidence>
<feature type="transmembrane region" description="Helical" evidence="1">
    <location>
        <begin position="12"/>
        <end position="29"/>
    </location>
</feature>
<dbReference type="KEGG" id="acae:HYG86_01780"/>
<dbReference type="NCBIfam" id="TIGR00426">
    <property type="entry name" value="competence protein ComEA helix-hairpin-helix repeat region"/>
    <property type="match status" value="1"/>
</dbReference>
<dbReference type="InterPro" id="IPR019554">
    <property type="entry name" value="Soluble_ligand-bd"/>
</dbReference>
<keyword evidence="1" id="KW-0812">Transmembrane</keyword>
<gene>
    <name evidence="3" type="ORF">HYG86_01780</name>
</gene>
<reference evidence="3 4" key="1">
    <citation type="submission" date="2020-07" db="EMBL/GenBank/DDBJ databases">
        <title>Alkalicella. sp. LB2 genome.</title>
        <authorList>
            <person name="Postec A."/>
            <person name="Quemeneur M."/>
        </authorList>
    </citation>
    <scope>NUCLEOTIDE SEQUENCE [LARGE SCALE GENOMIC DNA]</scope>
    <source>
        <strain evidence="3 4">LB2</strain>
    </source>
</reference>
<dbReference type="GO" id="GO:0006281">
    <property type="term" value="P:DNA repair"/>
    <property type="evidence" value="ECO:0007669"/>
    <property type="project" value="InterPro"/>
</dbReference>
<dbReference type="EMBL" id="CP058559">
    <property type="protein sequence ID" value="QNO13585.1"/>
    <property type="molecule type" value="Genomic_DNA"/>
</dbReference>
<feature type="domain" description="Helix-hairpin-helix DNA-binding motif class 1" evidence="2">
    <location>
        <begin position="175"/>
        <end position="194"/>
    </location>
</feature>
<keyword evidence="1" id="KW-1133">Transmembrane helix</keyword>
<dbReference type="Pfam" id="PF10531">
    <property type="entry name" value="SLBB"/>
    <property type="match status" value="1"/>
</dbReference>